<feature type="domain" description="Ig-like" evidence="9">
    <location>
        <begin position="30"/>
        <end position="114"/>
    </location>
</feature>
<evidence type="ECO:0000313" key="10">
    <source>
        <dbReference type="EMBL" id="AWP06116.1"/>
    </source>
</evidence>
<keyword evidence="7" id="KW-1133">Transmembrane helix</keyword>
<proteinExistence type="predicted"/>
<keyword evidence="11" id="KW-1185">Reference proteome</keyword>
<feature type="transmembrane region" description="Helical" evidence="7">
    <location>
        <begin position="872"/>
        <end position="901"/>
    </location>
</feature>
<keyword evidence="4" id="KW-1015">Disulfide bond</keyword>
<dbReference type="InterPro" id="IPR003599">
    <property type="entry name" value="Ig_sub"/>
</dbReference>
<evidence type="ECO:0000256" key="5">
    <source>
        <dbReference type="ARBA" id="ARBA00023180"/>
    </source>
</evidence>
<protein>
    <submittedName>
        <fullName evidence="10">Putative Fc receptor-like protein 5</fullName>
    </submittedName>
</protein>
<evidence type="ECO:0000256" key="8">
    <source>
        <dbReference type="SAM" id="SignalP"/>
    </source>
</evidence>
<keyword evidence="5" id="KW-0325">Glycoprotein</keyword>
<dbReference type="AlphaFoldDB" id="A0A2U9BR67"/>
<organism evidence="10 11">
    <name type="scientific">Scophthalmus maximus</name>
    <name type="common">Turbot</name>
    <name type="synonym">Psetta maxima</name>
    <dbReference type="NCBI Taxonomy" id="52904"/>
    <lineage>
        <taxon>Eukaryota</taxon>
        <taxon>Metazoa</taxon>
        <taxon>Chordata</taxon>
        <taxon>Craniata</taxon>
        <taxon>Vertebrata</taxon>
        <taxon>Euteleostomi</taxon>
        <taxon>Actinopterygii</taxon>
        <taxon>Neopterygii</taxon>
        <taxon>Teleostei</taxon>
        <taxon>Neoteleostei</taxon>
        <taxon>Acanthomorphata</taxon>
        <taxon>Carangaria</taxon>
        <taxon>Pleuronectiformes</taxon>
        <taxon>Pleuronectoidei</taxon>
        <taxon>Scophthalmidae</taxon>
        <taxon>Scophthalmus</taxon>
    </lineage>
</organism>
<dbReference type="PANTHER" id="PTHR11640">
    <property type="entry name" value="NEPHRIN"/>
    <property type="match status" value="1"/>
</dbReference>
<evidence type="ECO:0000256" key="7">
    <source>
        <dbReference type="SAM" id="Phobius"/>
    </source>
</evidence>
<gene>
    <name evidence="10" type="ORF">SMAX5B_001903</name>
</gene>
<keyword evidence="7" id="KW-0812">Transmembrane</keyword>
<feature type="domain" description="Ig-like" evidence="9">
    <location>
        <begin position="771"/>
        <end position="858"/>
    </location>
</feature>
<evidence type="ECO:0000256" key="1">
    <source>
        <dbReference type="ARBA" id="ARBA00004479"/>
    </source>
</evidence>
<evidence type="ECO:0000256" key="2">
    <source>
        <dbReference type="ARBA" id="ARBA00022729"/>
    </source>
</evidence>
<dbReference type="SMART" id="SM00409">
    <property type="entry name" value="IG"/>
    <property type="match status" value="5"/>
</dbReference>
<feature type="domain" description="Ig-like" evidence="9">
    <location>
        <begin position="566"/>
        <end position="670"/>
    </location>
</feature>
<evidence type="ECO:0000256" key="6">
    <source>
        <dbReference type="ARBA" id="ARBA00023319"/>
    </source>
</evidence>
<evidence type="ECO:0000256" key="4">
    <source>
        <dbReference type="ARBA" id="ARBA00023157"/>
    </source>
</evidence>
<keyword evidence="3 7" id="KW-0472">Membrane</keyword>
<evidence type="ECO:0000259" key="9">
    <source>
        <dbReference type="PROSITE" id="PS50835"/>
    </source>
</evidence>
<dbReference type="SMART" id="SM00408">
    <property type="entry name" value="IGc2"/>
    <property type="match status" value="4"/>
</dbReference>
<name>A0A2U9BR67_SCOMX</name>
<dbReference type="GO" id="GO:0016020">
    <property type="term" value="C:membrane"/>
    <property type="evidence" value="ECO:0007669"/>
    <property type="project" value="UniProtKB-SubCell"/>
</dbReference>
<dbReference type="EMBL" id="CP026250">
    <property type="protein sequence ID" value="AWP06116.1"/>
    <property type="molecule type" value="Genomic_DNA"/>
</dbReference>
<dbReference type="InterPro" id="IPR036179">
    <property type="entry name" value="Ig-like_dom_sf"/>
</dbReference>
<dbReference type="Gene3D" id="2.60.40.10">
    <property type="entry name" value="Immunoglobulins"/>
    <property type="match status" value="5"/>
</dbReference>
<dbReference type="InterPro" id="IPR013783">
    <property type="entry name" value="Ig-like_fold"/>
</dbReference>
<dbReference type="InterPro" id="IPR051275">
    <property type="entry name" value="Cell_adhesion_signaling"/>
</dbReference>
<reference evidence="10 11" key="1">
    <citation type="submission" date="2017-12" db="EMBL/GenBank/DDBJ databases">
        <title>Integrating genomic resources of turbot (Scophthalmus maximus) in depth evaluation of genetic and physical mapping variation across individuals.</title>
        <authorList>
            <person name="Martinez P."/>
        </authorList>
    </citation>
    <scope>NUCLEOTIDE SEQUENCE [LARGE SCALE GENOMIC DNA]</scope>
</reference>
<dbReference type="InterPro" id="IPR003598">
    <property type="entry name" value="Ig_sub2"/>
</dbReference>
<evidence type="ECO:0000313" key="11">
    <source>
        <dbReference type="Proteomes" id="UP000246464"/>
    </source>
</evidence>
<dbReference type="PROSITE" id="PS50835">
    <property type="entry name" value="IG_LIKE"/>
    <property type="match status" value="5"/>
</dbReference>
<keyword evidence="10" id="KW-0675">Receptor</keyword>
<dbReference type="InterPro" id="IPR007110">
    <property type="entry name" value="Ig-like_dom"/>
</dbReference>
<comment type="subcellular location">
    <subcellularLocation>
        <location evidence="1">Membrane</location>
        <topology evidence="1">Single-pass type I membrane protein</topology>
    </subcellularLocation>
</comment>
<feature type="signal peptide" evidence="8">
    <location>
        <begin position="1"/>
        <end position="24"/>
    </location>
</feature>
<feature type="domain" description="Ig-like" evidence="9">
    <location>
        <begin position="118"/>
        <end position="205"/>
    </location>
</feature>
<keyword evidence="2 8" id="KW-0732">Signal</keyword>
<evidence type="ECO:0000256" key="3">
    <source>
        <dbReference type="ARBA" id="ARBA00023136"/>
    </source>
</evidence>
<keyword evidence="6" id="KW-0393">Immunoglobulin domain</keyword>
<accession>A0A2U9BR67</accession>
<dbReference type="CDD" id="cd00096">
    <property type="entry name" value="Ig"/>
    <property type="match status" value="3"/>
</dbReference>
<dbReference type="InterPro" id="IPR040878">
    <property type="entry name" value="IL-40-like_Ig"/>
</dbReference>
<dbReference type="Pfam" id="PF13927">
    <property type="entry name" value="Ig_3"/>
    <property type="match status" value="2"/>
</dbReference>
<feature type="chain" id="PRO_5016005245" evidence="8">
    <location>
        <begin position="25"/>
        <end position="976"/>
    </location>
</feature>
<dbReference type="Pfam" id="PF17736">
    <property type="entry name" value="Ig_C17orf99"/>
    <property type="match status" value="1"/>
</dbReference>
<dbReference type="Proteomes" id="UP000246464">
    <property type="component" value="Chromosome 8"/>
</dbReference>
<feature type="domain" description="Ig-like" evidence="9">
    <location>
        <begin position="301"/>
        <end position="411"/>
    </location>
</feature>
<sequence>MKNLQTLNFAPILALASLFINISGSIDLHPVLTGPHMAYLSSRVAFRCIVSDSSPPITYELMGDGGVPIATGTDLQGDQPASFFLKVAATSEGSYRCKATTEGSTGVSNIIKLSVVTPASNTRVTSEPFPPVAYEGSRIVLKCNVTKGSHLSYTWFFNRKEVISLTSPPFHLTGNELVMAEVTPEHAGHYSCMAWSMVHDTRRFSGSTEVKVKVKAYVSKPKISFSIFKEGDGYRGNVTCWSSRGSPPVNFSLSVDDKEIDSVTATESLVAWFPVAMVPGLDMGVARCRVKTEIQELMSEPVTLEVVPVGGDVKVEVEYFYRADSRLAAASLSCLFSRGTFPYISWLLNDSVLLPETHADTQFQPVQPHFALANRRHSLVLTMLTSEETGYYRCRVRDSYDDSGPWVESVAVLVRVTDRNLNSMPRATSPTETPPKLFITTTEAISIAFCCFLLLMLAVGVACVYRMFALNHAHAQIATTISDALPLSAPASRLRDKQAQTTSTNSDVLSQGCATVARTAGNNSKWLGESTSLSGEAGAFNLVIRPSHDGSLECVARAQNNSNIQPTASISHYLKVVEPVNGSQIVVRSGPVEFFEGDKLELLCKLTAGNYVSYKWLLNGRLIAQSPGLLPSGNHLLLNRTTSEDSGSYVCVATNHFKDAVFTSRSSDVEIIVKDVVSAPDISFTVLKEESQNYSAAVTCQSSAGTPPVTFTLYNRTELVGSMTSQDRGVAFKLPLFLGQYLGELRCEANNGGPVAHSQWLPLEVVSVGGPVTMHYDYDVGENFAVVGLRLYCRVAKGSHPRYRWFQNKTLLRDRGSFYYVANQPPEQSILLLSVGRSSAGTYRCEVSDSFDNTTAISSRKRYLDKEVLNRLPVPVVATVFGCFTALILLVSVCCGLGVVYRRRQYGERSLLGLEMERTVAYEGELDLSEYEEDADVLRRTTGGDEFDRASEASADEWPRIAEQRKTLEDEPFEAL</sequence>
<dbReference type="SUPFAM" id="SSF48726">
    <property type="entry name" value="Immunoglobulin"/>
    <property type="match status" value="5"/>
</dbReference>